<feature type="region of interest" description="Disordered" evidence="1">
    <location>
        <begin position="604"/>
        <end position="627"/>
    </location>
</feature>
<dbReference type="InterPro" id="IPR003774">
    <property type="entry name" value="AlgH-like"/>
</dbReference>
<sequence length="658" mass="71540">MAVTSFLCGLVTFHLLAEGGAFSAPFSTRSVSVSANPGGPGVTIFGRSQRSTLLRESSDDSAGDEGEQDWRLFRAKLVASEKQADADSSKADGSSSEKGGAAVDESDLDGLGALFKEGDAEQFTPLDESQWAYDSGSVIETGAVILGGVEQEFGFGLRQQYFHKVVMLILDHKVRERLGSQGIDFHCVSSHCNGNPQEGTFTKGIILNRPSDRMLEDDVNEGLKWRVWFGGDVQGLDSILPDIVCLHSLKSQEAIDCSTKVIKDIQSTNFDDAKALVKKGLAKCEDFWLMAGYAGWGPGQLAGEIDRKSWYMCATSSDTLLKELARQSQVVDPSHAGIETWETLMKMIGRQEVASKLSGNFDDLMLKEWSQASLVKDDDGKVGLARNPIGGAAIPSEVDSLMEDLQMSQRVQAGTLLRASSAERSPFLLTKQELHKGLLLILNDDDTKATVGCMIHLVASKSVEVRRKDRSKADVNIRYGGEFGIKGQNPLLWIHCSKKLRDAGIGTPLGSSAFSTVTQDDAELAISSDIASPDDFIVTSGVSIFPKIGRETLAREVKRGIFEIVDRARQEEAFKTLQTQAKLSPFTLDESIRKARKAWELCGNAEEPAGKEGPASETPGFDETDDRMVFNTDTPVSELAEDASRKWVATFLLGMPTI</sequence>
<evidence type="ECO:0000313" key="4">
    <source>
        <dbReference type="Proteomes" id="UP000266841"/>
    </source>
</evidence>
<keyword evidence="4" id="KW-1185">Reference proteome</keyword>
<dbReference type="eggNOG" id="ENOG502S2PG">
    <property type="taxonomic scope" value="Eukaryota"/>
</dbReference>
<proteinExistence type="predicted"/>
<feature type="signal peptide" evidence="2">
    <location>
        <begin position="1"/>
        <end position="23"/>
    </location>
</feature>
<keyword evidence="2" id="KW-0732">Signal</keyword>
<gene>
    <name evidence="3" type="ORF">THAOC_36733</name>
</gene>
<evidence type="ECO:0000313" key="3">
    <source>
        <dbReference type="EMBL" id="EJK44706.1"/>
    </source>
</evidence>
<dbReference type="Pfam" id="PF02622">
    <property type="entry name" value="DUF179"/>
    <property type="match status" value="1"/>
</dbReference>
<protein>
    <recommendedName>
        <fullName evidence="5">YqgE/AlgH family protein</fullName>
    </recommendedName>
</protein>
<dbReference type="OMA" id="SQWAYDS"/>
<feature type="compositionally biased region" description="Low complexity" evidence="1">
    <location>
        <begin position="91"/>
        <end position="102"/>
    </location>
</feature>
<dbReference type="OrthoDB" id="272750at2759"/>
<accession>K0R7Q9</accession>
<dbReference type="Proteomes" id="UP000266841">
    <property type="component" value="Unassembled WGS sequence"/>
</dbReference>
<organism evidence="3 4">
    <name type="scientific">Thalassiosira oceanica</name>
    <name type="common">Marine diatom</name>
    <dbReference type="NCBI Taxonomy" id="159749"/>
    <lineage>
        <taxon>Eukaryota</taxon>
        <taxon>Sar</taxon>
        <taxon>Stramenopiles</taxon>
        <taxon>Ochrophyta</taxon>
        <taxon>Bacillariophyta</taxon>
        <taxon>Coscinodiscophyceae</taxon>
        <taxon>Thalassiosirophycidae</taxon>
        <taxon>Thalassiosirales</taxon>
        <taxon>Thalassiosiraceae</taxon>
        <taxon>Thalassiosira</taxon>
    </lineage>
</organism>
<comment type="caution">
    <text evidence="3">The sequence shown here is derived from an EMBL/GenBank/DDBJ whole genome shotgun (WGS) entry which is preliminary data.</text>
</comment>
<dbReference type="PANTHER" id="PTHR31984">
    <property type="entry name" value="TRANSPORTER, PUTATIVE (DUF179)-RELATED"/>
    <property type="match status" value="1"/>
</dbReference>
<evidence type="ECO:0000256" key="2">
    <source>
        <dbReference type="SAM" id="SignalP"/>
    </source>
</evidence>
<reference evidence="3 4" key="1">
    <citation type="journal article" date="2012" name="Genome Biol.">
        <title>Genome and low-iron response of an oceanic diatom adapted to chronic iron limitation.</title>
        <authorList>
            <person name="Lommer M."/>
            <person name="Specht M."/>
            <person name="Roy A.S."/>
            <person name="Kraemer L."/>
            <person name="Andreson R."/>
            <person name="Gutowska M.A."/>
            <person name="Wolf J."/>
            <person name="Bergner S.V."/>
            <person name="Schilhabel M.B."/>
            <person name="Klostermeier U.C."/>
            <person name="Beiko R.G."/>
            <person name="Rosenstiel P."/>
            <person name="Hippler M."/>
            <person name="Laroche J."/>
        </authorList>
    </citation>
    <scope>NUCLEOTIDE SEQUENCE [LARGE SCALE GENOMIC DNA]</scope>
    <source>
        <strain evidence="3 4">CCMP1005</strain>
    </source>
</reference>
<feature type="chain" id="PRO_5003836725" description="YqgE/AlgH family protein" evidence="2">
    <location>
        <begin position="24"/>
        <end position="658"/>
    </location>
</feature>
<name>K0R7Q9_THAOC</name>
<dbReference type="PANTHER" id="PTHR31984:SF17">
    <property type="entry name" value="TRANSCRIPTIONAL REGULATOR"/>
    <property type="match status" value="1"/>
</dbReference>
<feature type="region of interest" description="Disordered" evidence="1">
    <location>
        <begin position="84"/>
        <end position="104"/>
    </location>
</feature>
<dbReference type="EMBL" id="AGNL01049325">
    <property type="protein sequence ID" value="EJK44706.1"/>
    <property type="molecule type" value="Genomic_DNA"/>
</dbReference>
<evidence type="ECO:0000256" key="1">
    <source>
        <dbReference type="SAM" id="MobiDB-lite"/>
    </source>
</evidence>
<feature type="region of interest" description="Disordered" evidence="1">
    <location>
        <begin position="33"/>
        <end position="66"/>
    </location>
</feature>
<dbReference type="SUPFAM" id="SSF143456">
    <property type="entry name" value="VC0467-like"/>
    <property type="match status" value="1"/>
</dbReference>
<feature type="compositionally biased region" description="Polar residues" evidence="1">
    <location>
        <begin position="46"/>
        <end position="55"/>
    </location>
</feature>
<dbReference type="AlphaFoldDB" id="K0R7Q9"/>
<evidence type="ECO:0008006" key="5">
    <source>
        <dbReference type="Google" id="ProtNLM"/>
    </source>
</evidence>
<dbReference type="Gene3D" id="3.40.1740.10">
    <property type="entry name" value="VC0467-like"/>
    <property type="match status" value="1"/>
</dbReference>